<dbReference type="AlphaFoldDB" id="A0A381T090"/>
<proteinExistence type="predicted"/>
<dbReference type="EMBL" id="UINC01003768">
    <property type="protein sequence ID" value="SVA09094.1"/>
    <property type="molecule type" value="Genomic_DNA"/>
</dbReference>
<evidence type="ECO:0000313" key="1">
    <source>
        <dbReference type="EMBL" id="SVA09094.1"/>
    </source>
</evidence>
<name>A0A381T090_9ZZZZ</name>
<gene>
    <name evidence="1" type="ORF">METZ01_LOCUS61948</name>
</gene>
<sequence length="47" mass="5473">MFEPALCYRHVVRARPETATIVKVMIRVWRPGRVPIYSSLTGAKRKM</sequence>
<protein>
    <submittedName>
        <fullName evidence="1">Uncharacterized protein</fullName>
    </submittedName>
</protein>
<accession>A0A381T090</accession>
<reference evidence="1" key="1">
    <citation type="submission" date="2018-05" db="EMBL/GenBank/DDBJ databases">
        <authorList>
            <person name="Lanie J.A."/>
            <person name="Ng W.-L."/>
            <person name="Kazmierczak K.M."/>
            <person name="Andrzejewski T.M."/>
            <person name="Davidsen T.M."/>
            <person name="Wayne K.J."/>
            <person name="Tettelin H."/>
            <person name="Glass J.I."/>
            <person name="Rusch D."/>
            <person name="Podicherti R."/>
            <person name="Tsui H.-C.T."/>
            <person name="Winkler M.E."/>
        </authorList>
    </citation>
    <scope>NUCLEOTIDE SEQUENCE</scope>
</reference>
<organism evidence="1">
    <name type="scientific">marine metagenome</name>
    <dbReference type="NCBI Taxonomy" id="408172"/>
    <lineage>
        <taxon>unclassified sequences</taxon>
        <taxon>metagenomes</taxon>
        <taxon>ecological metagenomes</taxon>
    </lineage>
</organism>